<dbReference type="SUPFAM" id="SSF53756">
    <property type="entry name" value="UDP-Glycosyltransferase/glycogen phosphorylase"/>
    <property type="match status" value="1"/>
</dbReference>
<protein>
    <submittedName>
        <fullName evidence="3">Glycosyltransferase family 4 protein</fullName>
    </submittedName>
</protein>
<gene>
    <name evidence="3" type="ORF">G9Q97_21190</name>
</gene>
<evidence type="ECO:0000313" key="3">
    <source>
        <dbReference type="EMBL" id="NHE59334.1"/>
    </source>
</evidence>
<dbReference type="RefSeq" id="WP_166150618.1">
    <property type="nucleotide sequence ID" value="NZ_JAANYN010000012.1"/>
</dbReference>
<dbReference type="CDD" id="cd03794">
    <property type="entry name" value="GT4_WbuB-like"/>
    <property type="match status" value="1"/>
</dbReference>
<organism evidence="3 4">
    <name type="scientific">Cyclobacterium plantarum</name>
    <dbReference type="NCBI Taxonomy" id="2716263"/>
    <lineage>
        <taxon>Bacteria</taxon>
        <taxon>Pseudomonadati</taxon>
        <taxon>Bacteroidota</taxon>
        <taxon>Cytophagia</taxon>
        <taxon>Cytophagales</taxon>
        <taxon>Cyclobacteriaceae</taxon>
        <taxon>Cyclobacterium</taxon>
    </lineage>
</organism>
<dbReference type="Pfam" id="PF00534">
    <property type="entry name" value="Glycos_transf_1"/>
    <property type="match status" value="1"/>
</dbReference>
<comment type="caution">
    <text evidence="3">The sequence shown here is derived from an EMBL/GenBank/DDBJ whole genome shotgun (WGS) entry which is preliminary data.</text>
</comment>
<feature type="domain" description="Glycosyl transferase family 1" evidence="2">
    <location>
        <begin position="212"/>
        <end position="358"/>
    </location>
</feature>
<dbReference type="PANTHER" id="PTHR46401">
    <property type="entry name" value="GLYCOSYLTRANSFERASE WBBK-RELATED"/>
    <property type="match status" value="1"/>
</dbReference>
<dbReference type="PANTHER" id="PTHR46401:SF2">
    <property type="entry name" value="GLYCOSYLTRANSFERASE WBBK-RELATED"/>
    <property type="match status" value="1"/>
</dbReference>
<dbReference type="EMBL" id="JAANYN010000012">
    <property type="protein sequence ID" value="NHE59334.1"/>
    <property type="molecule type" value="Genomic_DNA"/>
</dbReference>
<name>A0ABX0HCB0_9BACT</name>
<reference evidence="3 4" key="1">
    <citation type="submission" date="2020-03" db="EMBL/GenBank/DDBJ databases">
        <title>Cyclobacterium plantarum sp. nov., a marine bacterium isolated from a coastal-marine wetland.</title>
        <authorList>
            <person name="Sanchez-Porro C."/>
            <person name="Ventosa A."/>
            <person name="Amoozegar M."/>
        </authorList>
    </citation>
    <scope>NUCLEOTIDE SEQUENCE [LARGE SCALE GENOMIC DNA]</scope>
    <source>
        <strain evidence="3 4">GBPx2</strain>
    </source>
</reference>
<evidence type="ECO:0000313" key="4">
    <source>
        <dbReference type="Proteomes" id="UP000649799"/>
    </source>
</evidence>
<keyword evidence="4" id="KW-1185">Reference proteome</keyword>
<keyword evidence="1" id="KW-0808">Transferase</keyword>
<accession>A0ABX0HCB0</accession>
<dbReference type="Proteomes" id="UP000649799">
    <property type="component" value="Unassembled WGS sequence"/>
</dbReference>
<sequence length="397" mass="44995">MKRILYLTFYFKPDLCAGSFRNTPLLECLARTNPDVRIDVMTTLPNRYGSFSQEAPEDETLGNVFIHRIAIPKHKSGIKDQILSFKTYYEQVRKQVKGIKYDLVFSSSSRLFTAYLGYRVASSLKVPLYLDVRDIFVDTMAEVLHNPLVRKATLPVLKVLEKQTFTYASHINLISPGFAPYFAPYSQATISYYTNGIDPEFVRIYEQTASPSRSDPAKKTILYAGNMGQGQGLEKIIPQAATSLGDEFHFKLIGDGGTRPLLEQKIRELKLTNVTLHPPVSRVELLAAYQEADYLLMHLNDYNAFKKVLPSKVFELAMFKKPVLAGVGGYSRKFLRENLPDTLLFDPGDHQGLVNRLQEHDLGAFVPADRSVFIEKFLREKVNQRMADSILSYLPSS</sequence>
<evidence type="ECO:0000259" key="2">
    <source>
        <dbReference type="Pfam" id="PF00534"/>
    </source>
</evidence>
<dbReference type="Gene3D" id="3.40.50.2000">
    <property type="entry name" value="Glycogen Phosphorylase B"/>
    <property type="match status" value="2"/>
</dbReference>
<dbReference type="InterPro" id="IPR001296">
    <property type="entry name" value="Glyco_trans_1"/>
</dbReference>
<proteinExistence type="predicted"/>
<evidence type="ECO:0000256" key="1">
    <source>
        <dbReference type="ARBA" id="ARBA00022679"/>
    </source>
</evidence>